<gene>
    <name evidence="3" type="ORF">SPHA_1021</name>
</gene>
<comment type="caution">
    <text evidence="3">The sequence shown here is derived from an EMBL/GenBank/DDBJ whole genome shotgun (WGS) entry which is preliminary data.</text>
</comment>
<feature type="compositionally biased region" description="Low complexity" evidence="2">
    <location>
        <begin position="193"/>
        <end position="219"/>
    </location>
</feature>
<keyword evidence="3" id="KW-0560">Oxidoreductase</keyword>
<name>A0A812AL64_ACAPH</name>
<feature type="region of interest" description="Disordered" evidence="2">
    <location>
        <begin position="76"/>
        <end position="255"/>
    </location>
</feature>
<feature type="compositionally biased region" description="Polar residues" evidence="2">
    <location>
        <begin position="777"/>
        <end position="804"/>
    </location>
</feature>
<feature type="compositionally biased region" description="Polar residues" evidence="2">
    <location>
        <begin position="759"/>
        <end position="769"/>
    </location>
</feature>
<feature type="compositionally biased region" description="Low complexity" evidence="2">
    <location>
        <begin position="939"/>
        <end position="954"/>
    </location>
</feature>
<dbReference type="PANTHER" id="PTHR13354:SF11">
    <property type="entry name" value="LYSINE-SPECIFIC DEMETHYLASE 9"/>
    <property type="match status" value="1"/>
</dbReference>
<feature type="region of interest" description="Disordered" evidence="2">
    <location>
        <begin position="988"/>
        <end position="1007"/>
    </location>
</feature>
<evidence type="ECO:0000313" key="3">
    <source>
        <dbReference type="EMBL" id="CAE1142403.1"/>
    </source>
</evidence>
<evidence type="ECO:0000256" key="2">
    <source>
        <dbReference type="SAM" id="MobiDB-lite"/>
    </source>
</evidence>
<dbReference type="EMBL" id="CAHIKZ030000028">
    <property type="protein sequence ID" value="CAE1142403.1"/>
    <property type="molecule type" value="Genomic_DNA"/>
</dbReference>
<dbReference type="InterPro" id="IPR026306">
    <property type="entry name" value="RSBN1/Dpy-2/CEP530"/>
</dbReference>
<feature type="compositionally biased region" description="Acidic residues" evidence="2">
    <location>
        <begin position="600"/>
        <end position="611"/>
    </location>
</feature>
<feature type="region of interest" description="Disordered" evidence="2">
    <location>
        <begin position="1313"/>
        <end position="1355"/>
    </location>
</feature>
<reference evidence="3" key="1">
    <citation type="submission" date="2021-01" db="EMBL/GenBank/DDBJ databases">
        <authorList>
            <person name="Li R."/>
            <person name="Bekaert M."/>
        </authorList>
    </citation>
    <scope>NUCLEOTIDE SEQUENCE</scope>
    <source>
        <strain evidence="3">Farmed</strain>
    </source>
</reference>
<sequence>MAEVEAEEEKRSCVGEVEPLELACKQSEKAEESPAVGLDNQKLADIEQVDEVTAAGVTKRDLQSYRNLPGLLSPHAAAHVAKDGDVDDDDDNNNKAAPGTTSTSIIATTESTSSSPEAKRPKLTSIGSPGQQQQQQQHQQQHHHQQQQLQYQVPDPCASPDSGKRKRIQHDYRRLSSSGYMDDYVGGKERRFSSTSDSDMSSSPASPKSKGSASSPKSKVNTSSKVKMLKRSPNTSDSSVNGLPSNKDISISNDDCRKCPETSLHSIKKKEKTKLEKNAENSASSDSIKLHDRVCAAKKSKASHTKSGSNSENFLEYFTDKYPHLTIKTGVLGKSDIETKTVASYWDQIKKTYQNGTVRTGPLLQLSLVGTVHEEVGDYFPEFLDILEGNLFLRLTMPWGELSSVKMKDRRESNDGPILWARPGEQMVPTADMPKSPYKRKRGMNELKNLQYLPRASEPREVLVEDRTRCHADHVGHGFDRRTTAAVGVLKAVHKPDDPPCQNRVVKDVICFHPGDFPQVVNKMQLDLHEPPVSQCVTWVEDAKLNQLHREGIRYARIQLRDNDIYFIPRNVVHQFKTVSAVTSIAWHVRLRNYYPDLQTDNEEEEEEEDSKDVGSKLEEPMEEEGNVKLEFSSFPTIKPDDIPVKQEVTVESHMSLSSPHSRMSSKTPILHTPCSHTIPESISKSYTHTYSSVIPDSSGSYSKPHKKGSPFKLESFVKKEHSVTKKEPSAIHSGHGHTPISASSGHDQNLACGKHKTSSQSSDHSTCVKSEHPSGKTPQIPTIVTQDFSMQKLGTSNSEQLYASSSPSSSSSSTSSTSMLLGQHHFAVKKELSQKSAPLTHESKSSSVKQEYTSKSSASKPTKHEQLLKSSLSSGAVQNPTSLKSLTCSSREDATSVLGSIHTREDQSSSSKVNHSKKMSSSQKHGSSEKFPFHSVVTTKTTTSSPSTTSQSKTESKEMPTSSNLASNVDSVLATLVVPRELHSPVKMPNTHLPVRTSSNISHKDPEAELTKQKTFSKEGCPPVPQENLTALSWLSTHHSSSSDVSQRDPVISPSNVSDLNVGKVTSECLQKTSTDDLDVNSSLNFLPLTKPASDLVSVMSQKKANSSKKECTSSAMSDFSDDTKWDDSNIQKQPGHSVAKEATVNSVNSSNNNDTSINSGSKIMQFQSASVSTLKGETMPQTCSSNFPSQSKFFSSSLNKQQPTSVVSQSTLFIDSSHIGTSEVPATSEDTAIQQILTPPSSKFSASQPTTAAVMLECQSAAYESQQQSVIEIASLHHSDEQQDAMITPDTYAPCQPDSMITSLMHCDANSGSLGSGFEHTQLSSKPADIAMAESSGSESSQHREESPMDTDT</sequence>
<protein>
    <submittedName>
        <fullName evidence="3">RSBN1</fullName>
        <ecNumber evidence="3">1.14.11.-</ecNumber>
    </submittedName>
</protein>
<dbReference type="GO" id="GO:0005634">
    <property type="term" value="C:nucleus"/>
    <property type="evidence" value="ECO:0007669"/>
    <property type="project" value="InterPro"/>
</dbReference>
<feature type="compositionally biased region" description="Polar residues" evidence="2">
    <location>
        <begin position="232"/>
        <end position="253"/>
    </location>
</feature>
<feature type="compositionally biased region" description="Low complexity" evidence="2">
    <location>
        <begin position="94"/>
        <end position="116"/>
    </location>
</feature>
<keyword evidence="4" id="KW-1185">Reference proteome</keyword>
<dbReference type="GO" id="GO:0016491">
    <property type="term" value="F:oxidoreductase activity"/>
    <property type="evidence" value="ECO:0007669"/>
    <property type="project" value="UniProtKB-KW"/>
</dbReference>
<proteinExistence type="inferred from homology"/>
<feature type="region of interest" description="Disordered" evidence="2">
    <location>
        <begin position="719"/>
        <end position="966"/>
    </location>
</feature>
<evidence type="ECO:0000313" key="4">
    <source>
        <dbReference type="Proteomes" id="UP000597762"/>
    </source>
</evidence>
<feature type="region of interest" description="Disordered" evidence="2">
    <location>
        <begin position="1041"/>
        <end position="1060"/>
    </location>
</feature>
<dbReference type="OrthoDB" id="6020087at2759"/>
<accession>A0A812AL64</accession>
<dbReference type="Proteomes" id="UP000597762">
    <property type="component" value="Unassembled WGS sequence"/>
</dbReference>
<comment type="similarity">
    <text evidence="1">Belongs to the round spermatid basic protein 1 family.</text>
</comment>
<evidence type="ECO:0000256" key="1">
    <source>
        <dbReference type="ARBA" id="ARBA00010560"/>
    </source>
</evidence>
<organism evidence="3 4">
    <name type="scientific">Acanthosepion pharaonis</name>
    <name type="common">Pharaoh cuttlefish</name>
    <name type="synonym">Sepia pharaonis</name>
    <dbReference type="NCBI Taxonomy" id="158019"/>
    <lineage>
        <taxon>Eukaryota</taxon>
        <taxon>Metazoa</taxon>
        <taxon>Spiralia</taxon>
        <taxon>Lophotrochozoa</taxon>
        <taxon>Mollusca</taxon>
        <taxon>Cephalopoda</taxon>
        <taxon>Coleoidea</taxon>
        <taxon>Decapodiformes</taxon>
        <taxon>Sepiida</taxon>
        <taxon>Sepiina</taxon>
        <taxon>Sepiidae</taxon>
        <taxon>Acanthosepion</taxon>
    </lineage>
</organism>
<feature type="compositionally biased region" description="Polar residues" evidence="2">
    <location>
        <begin position="846"/>
        <end position="861"/>
    </location>
</feature>
<feature type="compositionally biased region" description="Basic and acidic residues" evidence="2">
    <location>
        <begin position="719"/>
        <end position="730"/>
    </location>
</feature>
<dbReference type="PANTHER" id="PTHR13354">
    <property type="entry name" value="ROUND SPERMATID BASIC PROTEIN 1"/>
    <property type="match status" value="1"/>
</dbReference>
<feature type="compositionally biased region" description="Polar residues" evidence="2">
    <location>
        <begin position="869"/>
        <end position="890"/>
    </location>
</feature>
<feature type="region of interest" description="Disordered" evidence="2">
    <location>
        <begin position="1105"/>
        <end position="1127"/>
    </location>
</feature>
<feature type="compositionally biased region" description="Polar residues" evidence="2">
    <location>
        <begin position="909"/>
        <end position="926"/>
    </location>
</feature>
<dbReference type="EC" id="1.14.11.-" evidence="3"/>
<feature type="compositionally biased region" description="Low complexity" evidence="2">
    <location>
        <begin position="805"/>
        <end position="819"/>
    </location>
</feature>
<feature type="region of interest" description="Disordered" evidence="2">
    <location>
        <begin position="598"/>
        <end position="626"/>
    </location>
</feature>